<dbReference type="Proteomes" id="UP000462363">
    <property type="component" value="Unassembled WGS sequence"/>
</dbReference>
<evidence type="ECO:0000256" key="6">
    <source>
        <dbReference type="ARBA" id="ARBA00022840"/>
    </source>
</evidence>
<evidence type="ECO:0000313" key="11">
    <source>
        <dbReference type="Proteomes" id="UP000462363"/>
    </source>
</evidence>
<dbReference type="PROSITE" id="PS50146">
    <property type="entry name" value="DAGK"/>
    <property type="match status" value="1"/>
</dbReference>
<evidence type="ECO:0000256" key="2">
    <source>
        <dbReference type="ARBA" id="ARBA00005983"/>
    </source>
</evidence>
<dbReference type="SMART" id="SM00046">
    <property type="entry name" value="DAGKc"/>
    <property type="match status" value="1"/>
</dbReference>
<keyword evidence="5 10" id="KW-0418">Kinase</keyword>
<dbReference type="RefSeq" id="WP_154323086.1">
    <property type="nucleotide sequence ID" value="NZ_AP024846.1"/>
</dbReference>
<protein>
    <submittedName>
        <fullName evidence="10">Diacylglycerol kinase family lipid kinase</fullName>
    </submittedName>
</protein>
<keyword evidence="4" id="KW-0547">Nucleotide-binding</keyword>
<dbReference type="Gene3D" id="2.60.200.40">
    <property type="match status" value="1"/>
</dbReference>
<dbReference type="GO" id="GO:0008654">
    <property type="term" value="P:phospholipid biosynthetic process"/>
    <property type="evidence" value="ECO:0007669"/>
    <property type="project" value="UniProtKB-KW"/>
</dbReference>
<dbReference type="PANTHER" id="PTHR12358">
    <property type="entry name" value="SPHINGOSINE KINASE"/>
    <property type="match status" value="1"/>
</dbReference>
<dbReference type="InterPro" id="IPR050187">
    <property type="entry name" value="Lipid_Phosphate_FormReg"/>
</dbReference>
<proteinExistence type="inferred from homology"/>
<evidence type="ECO:0000256" key="5">
    <source>
        <dbReference type="ARBA" id="ARBA00022777"/>
    </source>
</evidence>
<comment type="caution">
    <text evidence="10">The sequence shown here is derived from an EMBL/GenBank/DDBJ whole genome shotgun (WGS) entry which is preliminary data.</text>
</comment>
<dbReference type="InterPro" id="IPR005218">
    <property type="entry name" value="Diacylglycerol/lipid_kinase"/>
</dbReference>
<evidence type="ECO:0000313" key="10">
    <source>
        <dbReference type="EMBL" id="MSS40094.1"/>
    </source>
</evidence>
<dbReference type="GO" id="GO:0016301">
    <property type="term" value="F:kinase activity"/>
    <property type="evidence" value="ECO:0007669"/>
    <property type="project" value="UniProtKB-KW"/>
</dbReference>
<reference evidence="10 11" key="1">
    <citation type="submission" date="2019-08" db="EMBL/GenBank/DDBJ databases">
        <title>In-depth cultivation of the pig gut microbiome towards novel bacterial diversity and tailored functional studies.</title>
        <authorList>
            <person name="Wylensek D."/>
            <person name="Hitch T.C.A."/>
            <person name="Clavel T."/>
        </authorList>
    </citation>
    <scope>NUCLEOTIDE SEQUENCE [LARGE SCALE GENOMIC DNA]</scope>
    <source>
        <strain evidence="10 11">BL-389-WT-3D</strain>
    </source>
</reference>
<dbReference type="SUPFAM" id="SSF111331">
    <property type="entry name" value="NAD kinase/diacylglycerol kinase-like"/>
    <property type="match status" value="1"/>
</dbReference>
<keyword evidence="8" id="KW-1208">Phospholipid metabolism</keyword>
<dbReference type="PANTHER" id="PTHR12358:SF54">
    <property type="entry name" value="SPHINGOSINE KINASE RELATED PROTEIN"/>
    <property type="match status" value="1"/>
</dbReference>
<dbReference type="InterPro" id="IPR001206">
    <property type="entry name" value="Diacylglycerol_kinase_cat_dom"/>
</dbReference>
<dbReference type="InterPro" id="IPR017438">
    <property type="entry name" value="ATP-NAD_kinase_N"/>
</dbReference>
<dbReference type="Pfam" id="PF00781">
    <property type="entry name" value="DAGK_cat"/>
    <property type="match status" value="1"/>
</dbReference>
<dbReference type="NCBIfam" id="TIGR00147">
    <property type="entry name" value="YegS/Rv2252/BmrU family lipid kinase"/>
    <property type="match status" value="1"/>
</dbReference>
<feature type="domain" description="DAGKc" evidence="9">
    <location>
        <begin position="1"/>
        <end position="129"/>
    </location>
</feature>
<dbReference type="Pfam" id="PF19279">
    <property type="entry name" value="YegS_C"/>
    <property type="match status" value="1"/>
</dbReference>
<dbReference type="AlphaFoldDB" id="A0A844FBS1"/>
<comment type="similarity">
    <text evidence="2">Belongs to the diacylglycerol/lipid kinase family.</text>
</comment>
<evidence type="ECO:0000256" key="1">
    <source>
        <dbReference type="ARBA" id="ARBA00001946"/>
    </source>
</evidence>
<keyword evidence="7" id="KW-0443">Lipid metabolism</keyword>
<evidence type="ECO:0000256" key="4">
    <source>
        <dbReference type="ARBA" id="ARBA00022741"/>
    </source>
</evidence>
<dbReference type="EMBL" id="VUMB01000011">
    <property type="protein sequence ID" value="MSS40094.1"/>
    <property type="molecule type" value="Genomic_DNA"/>
</dbReference>
<organism evidence="10 11">
    <name type="scientific">Clostridium scindens (strain JCM 10418 / VPI 12708)</name>
    <dbReference type="NCBI Taxonomy" id="29347"/>
    <lineage>
        <taxon>Bacteria</taxon>
        <taxon>Bacillati</taxon>
        <taxon>Bacillota</taxon>
        <taxon>Clostridia</taxon>
        <taxon>Lachnospirales</taxon>
        <taxon>Lachnospiraceae</taxon>
    </lineage>
</organism>
<evidence type="ECO:0000259" key="9">
    <source>
        <dbReference type="PROSITE" id="PS50146"/>
    </source>
</evidence>
<evidence type="ECO:0000256" key="7">
    <source>
        <dbReference type="ARBA" id="ARBA00023209"/>
    </source>
</evidence>
<gene>
    <name evidence="10" type="ORF">FYJ37_06955</name>
</gene>
<dbReference type="InterPro" id="IPR045540">
    <property type="entry name" value="YegS/DAGK_C"/>
</dbReference>
<dbReference type="Gene3D" id="3.40.50.10330">
    <property type="entry name" value="Probable inorganic polyphosphate/atp-NAD kinase, domain 1"/>
    <property type="match status" value="1"/>
</dbReference>
<sequence>MYIFITNPNARSGLGHKIWDNIETVLKKRGVSYQVYFTKYQQHATKIVRQITSDHERHNIIVLGGDGTVNEVINGIDGLANVTLGYIPIGSSNDFARGLGLPADPLKALENILAPVRHLAINIGVLEYGDKRRRFSVSTGLGFDAGVCHEVMVSRLKVFLNKIKLGKLSYAGVALHRMASLDPKDMTVIMDGTRKLDCHKVYFATAMNLGYEGGGFKFCPKADCADDLLDIIVISDMPKIKALVLLPTAFKGWHVFFRGIHIYSCKEIEIISEKALPVHADGEPIFLQKRIKACLESEKLRIIGAPE</sequence>
<dbReference type="GO" id="GO:0005524">
    <property type="term" value="F:ATP binding"/>
    <property type="evidence" value="ECO:0007669"/>
    <property type="project" value="UniProtKB-KW"/>
</dbReference>
<evidence type="ECO:0000256" key="3">
    <source>
        <dbReference type="ARBA" id="ARBA00022679"/>
    </source>
</evidence>
<accession>A0A844FBS1</accession>
<evidence type="ECO:0000256" key="8">
    <source>
        <dbReference type="ARBA" id="ARBA00023264"/>
    </source>
</evidence>
<comment type="cofactor">
    <cofactor evidence="1">
        <name>Mg(2+)</name>
        <dbReference type="ChEBI" id="CHEBI:18420"/>
    </cofactor>
</comment>
<keyword evidence="6" id="KW-0067">ATP-binding</keyword>
<name>A0A844FBS1_CLOSV</name>
<keyword evidence="7" id="KW-0444">Lipid biosynthesis</keyword>
<keyword evidence="3" id="KW-0808">Transferase</keyword>
<dbReference type="InterPro" id="IPR016064">
    <property type="entry name" value="NAD/diacylglycerol_kinase_sf"/>
</dbReference>
<keyword evidence="7" id="KW-0594">Phospholipid biosynthesis</keyword>